<protein>
    <submittedName>
        <fullName evidence="1">Uncharacterized protein</fullName>
    </submittedName>
</protein>
<sequence>MPRNELEPNPAWINAELGTVFKKPRLEQDAENLDTSGILSLSVEIFDFIYRNPLVDMPLIKKEEVIPIPDRRTTPTFADVSCPSHFVPFIILWAHRNLHMLQRYKKLSKCLERTSSSLVENPHRSVHVQTVPISLTRCSPDTVLPAFVVCPKALPNLHTLRVMSVQLSKPSFYRPSVFFEP</sequence>
<name>A0A0C3RPI6_PHLG1</name>
<evidence type="ECO:0000313" key="2">
    <source>
        <dbReference type="Proteomes" id="UP000053257"/>
    </source>
</evidence>
<organism evidence="1 2">
    <name type="scientific">Phlebiopsis gigantea (strain 11061_1 CR5-6)</name>
    <name type="common">White-rot fungus</name>
    <name type="synonym">Peniophora gigantea</name>
    <dbReference type="NCBI Taxonomy" id="745531"/>
    <lineage>
        <taxon>Eukaryota</taxon>
        <taxon>Fungi</taxon>
        <taxon>Dikarya</taxon>
        <taxon>Basidiomycota</taxon>
        <taxon>Agaricomycotina</taxon>
        <taxon>Agaricomycetes</taxon>
        <taxon>Polyporales</taxon>
        <taxon>Phanerochaetaceae</taxon>
        <taxon>Phlebiopsis</taxon>
    </lineage>
</organism>
<gene>
    <name evidence="1" type="ORF">PHLGIDRAFT_356403</name>
</gene>
<dbReference type="EMBL" id="KN840795">
    <property type="protein sequence ID" value="KIP01421.1"/>
    <property type="molecule type" value="Genomic_DNA"/>
</dbReference>
<keyword evidence="2" id="KW-1185">Reference proteome</keyword>
<accession>A0A0C3RPI6</accession>
<reference evidence="1 2" key="1">
    <citation type="journal article" date="2014" name="PLoS Genet.">
        <title>Analysis of the Phlebiopsis gigantea genome, transcriptome and secretome provides insight into its pioneer colonization strategies of wood.</title>
        <authorList>
            <person name="Hori C."/>
            <person name="Ishida T."/>
            <person name="Igarashi K."/>
            <person name="Samejima M."/>
            <person name="Suzuki H."/>
            <person name="Master E."/>
            <person name="Ferreira P."/>
            <person name="Ruiz-Duenas F.J."/>
            <person name="Held B."/>
            <person name="Canessa P."/>
            <person name="Larrondo L.F."/>
            <person name="Schmoll M."/>
            <person name="Druzhinina I.S."/>
            <person name="Kubicek C.P."/>
            <person name="Gaskell J.A."/>
            <person name="Kersten P."/>
            <person name="St John F."/>
            <person name="Glasner J."/>
            <person name="Sabat G."/>
            <person name="Splinter BonDurant S."/>
            <person name="Syed K."/>
            <person name="Yadav J."/>
            <person name="Mgbeahuruike A.C."/>
            <person name="Kovalchuk A."/>
            <person name="Asiegbu F.O."/>
            <person name="Lackner G."/>
            <person name="Hoffmeister D."/>
            <person name="Rencoret J."/>
            <person name="Gutierrez A."/>
            <person name="Sun H."/>
            <person name="Lindquist E."/>
            <person name="Barry K."/>
            <person name="Riley R."/>
            <person name="Grigoriev I.V."/>
            <person name="Henrissat B."/>
            <person name="Kues U."/>
            <person name="Berka R.M."/>
            <person name="Martinez A.T."/>
            <person name="Covert S.F."/>
            <person name="Blanchette R.A."/>
            <person name="Cullen D."/>
        </authorList>
    </citation>
    <scope>NUCLEOTIDE SEQUENCE [LARGE SCALE GENOMIC DNA]</scope>
    <source>
        <strain evidence="1 2">11061_1 CR5-6</strain>
    </source>
</reference>
<dbReference type="Proteomes" id="UP000053257">
    <property type="component" value="Unassembled WGS sequence"/>
</dbReference>
<proteinExistence type="predicted"/>
<evidence type="ECO:0000313" key="1">
    <source>
        <dbReference type="EMBL" id="KIP01421.1"/>
    </source>
</evidence>
<dbReference type="HOGENOM" id="CLU_1489522_0_0_1"/>
<dbReference type="AlphaFoldDB" id="A0A0C3RPI6"/>
<dbReference type="OrthoDB" id="2797351at2759"/>